<keyword evidence="2" id="KW-1185">Reference proteome</keyword>
<dbReference type="RefSeq" id="WP_232175583.1">
    <property type="nucleotide sequence ID" value="NZ_JAJPWV010000001.1"/>
</dbReference>
<evidence type="ECO:0000313" key="2">
    <source>
        <dbReference type="Proteomes" id="UP001199919"/>
    </source>
</evidence>
<accession>A0ABS8TXR3</accession>
<name>A0ABS8TXR3_9SPHI</name>
<comment type="caution">
    <text evidence="1">The sequence shown here is derived from an EMBL/GenBank/DDBJ whole genome shotgun (WGS) entry which is preliminary data.</text>
</comment>
<evidence type="ECO:0000313" key="1">
    <source>
        <dbReference type="EMBL" id="MCD8739660.1"/>
    </source>
</evidence>
<gene>
    <name evidence="1" type="ORF">LT679_03510</name>
</gene>
<evidence type="ECO:0008006" key="3">
    <source>
        <dbReference type="Google" id="ProtNLM"/>
    </source>
</evidence>
<proteinExistence type="predicted"/>
<organism evidence="1 2">
    <name type="scientific">Mucilaginibacter roseus</name>
    <dbReference type="NCBI Taxonomy" id="1528868"/>
    <lineage>
        <taxon>Bacteria</taxon>
        <taxon>Pseudomonadati</taxon>
        <taxon>Bacteroidota</taxon>
        <taxon>Sphingobacteriia</taxon>
        <taxon>Sphingobacteriales</taxon>
        <taxon>Sphingobacteriaceae</taxon>
        <taxon>Mucilaginibacter</taxon>
    </lineage>
</organism>
<protein>
    <recommendedName>
        <fullName evidence="3">Lipoprotein</fullName>
    </recommendedName>
</protein>
<dbReference type="PROSITE" id="PS51257">
    <property type="entry name" value="PROKAR_LIPOPROTEIN"/>
    <property type="match status" value="1"/>
</dbReference>
<reference evidence="1 2" key="1">
    <citation type="submission" date="2021-12" db="EMBL/GenBank/DDBJ databases">
        <title>Mucilaginibacter roseus genome.</title>
        <authorList>
            <person name="Ferreira J.R."/>
            <person name="Newman J.D."/>
        </authorList>
    </citation>
    <scope>NUCLEOTIDE SEQUENCE [LARGE SCALE GENOMIC DNA]</scope>
    <source>
        <strain evidence="1 2">LMG 28454</strain>
    </source>
</reference>
<sequence length="141" mass="15904">MKNVIIAVIIVLTFFSCKTAKLSVEAGKVSRANLKGQWDWKKTTGGFAGITTTPETARYILHIEFKDNELLFYKNDAITQRYHFSLIKDKTIYSMDSLYIIKPDNAESAIPLVVTKMVKDTIVLADNVNDGFSSTYVKRSN</sequence>
<dbReference type="Proteomes" id="UP001199919">
    <property type="component" value="Unassembled WGS sequence"/>
</dbReference>
<dbReference type="EMBL" id="JAJPWV010000001">
    <property type="protein sequence ID" value="MCD8739660.1"/>
    <property type="molecule type" value="Genomic_DNA"/>
</dbReference>